<dbReference type="PANTHER" id="PTHR13333:SF7">
    <property type="entry name" value="M-AAA PROTEASE-INTERACTING PROTEIN 1, MITOCHONDRIAL"/>
    <property type="match status" value="1"/>
</dbReference>
<dbReference type="RefSeq" id="XP_028991787.1">
    <property type="nucleotide sequence ID" value="XM_029135954.3"/>
</dbReference>
<dbReference type="GO" id="GO:0043022">
    <property type="term" value="F:ribosome binding"/>
    <property type="evidence" value="ECO:0007669"/>
    <property type="project" value="TreeGrafter"/>
</dbReference>
<dbReference type="AlphaFoldDB" id="A0A6P7LBC0"/>
<protein>
    <submittedName>
        <fullName evidence="2">M-AAA protease-interacting protein 1, mitochondrial-like</fullName>
    </submittedName>
</protein>
<keyword evidence="1" id="KW-1185">Reference proteome</keyword>
<evidence type="ECO:0000313" key="1">
    <source>
        <dbReference type="Proteomes" id="UP000515150"/>
    </source>
</evidence>
<dbReference type="Proteomes" id="UP000515150">
    <property type="component" value="Chromosome 21"/>
</dbReference>
<proteinExistence type="predicted"/>
<name>A0A6P7LBC0_BETSP</name>
<dbReference type="InParanoid" id="A0A6P7LBC0"/>
<dbReference type="KEGG" id="bspl:114846825"/>
<dbReference type="OrthoDB" id="7249367at2759"/>
<organism evidence="1 2">
    <name type="scientific">Betta splendens</name>
    <name type="common">Siamese fighting fish</name>
    <dbReference type="NCBI Taxonomy" id="158456"/>
    <lineage>
        <taxon>Eukaryota</taxon>
        <taxon>Metazoa</taxon>
        <taxon>Chordata</taxon>
        <taxon>Craniata</taxon>
        <taxon>Vertebrata</taxon>
        <taxon>Euteleostomi</taxon>
        <taxon>Actinopterygii</taxon>
        <taxon>Neopterygii</taxon>
        <taxon>Teleostei</taxon>
        <taxon>Neoteleostei</taxon>
        <taxon>Acanthomorphata</taxon>
        <taxon>Anabantaria</taxon>
        <taxon>Anabantiformes</taxon>
        <taxon>Anabantoidei</taxon>
        <taxon>Osphronemidae</taxon>
        <taxon>Betta</taxon>
    </lineage>
</organism>
<dbReference type="GO" id="GO:0032979">
    <property type="term" value="P:protein insertion into mitochondrial inner membrane from matrix"/>
    <property type="evidence" value="ECO:0007669"/>
    <property type="project" value="TreeGrafter"/>
</dbReference>
<reference evidence="2" key="1">
    <citation type="submission" date="2025-08" db="UniProtKB">
        <authorList>
            <consortium name="RefSeq"/>
        </authorList>
    </citation>
    <scope>IDENTIFICATION</scope>
</reference>
<accession>A0A6P7LBC0</accession>
<dbReference type="GeneID" id="114846825"/>
<gene>
    <name evidence="2" type="primary">LOC114846825</name>
</gene>
<sequence length="248" mass="28924">MALFMLRHGRRFPSTFRCTRVFSNEGVVLNRSSRTRLPPPSPVTVAAAAVRAFSAHGQIHEETLAEKLEVDTGPTFWIKSRIYYFLIKIFFHKDFSADKFIEGSKQLFSHVSKNLAEGKFHALEGLVDKDIVEQLKENYKQMPLHDRQTLAVHHIISAKPSQMEIYMDPFGRRFVKIQVHFYYLTAYDPEQHTEETHIFRIAGEEESGNKNLRIAIYEFRMALEKNMPPYWTIIMVQYSGKHDLESKL</sequence>
<dbReference type="GO" id="GO:0005743">
    <property type="term" value="C:mitochondrial inner membrane"/>
    <property type="evidence" value="ECO:0007669"/>
    <property type="project" value="TreeGrafter"/>
</dbReference>
<evidence type="ECO:0000313" key="2">
    <source>
        <dbReference type="RefSeq" id="XP_028991787.1"/>
    </source>
</evidence>
<dbReference type="PANTHER" id="PTHR13333">
    <property type="entry name" value="M-AAA PROTEASE-INTERACTING PROTEIN 1, MITOCHONDRIAL"/>
    <property type="match status" value="1"/>
</dbReference>